<dbReference type="Proteomes" id="UP001343724">
    <property type="component" value="Unassembled WGS sequence"/>
</dbReference>
<dbReference type="RefSeq" id="WP_326438071.1">
    <property type="nucleotide sequence ID" value="NZ_JAYMFH010000001.1"/>
</dbReference>
<dbReference type="Pfam" id="PF13443">
    <property type="entry name" value="HTH_26"/>
    <property type="match status" value="1"/>
</dbReference>
<evidence type="ECO:0000313" key="3">
    <source>
        <dbReference type="Proteomes" id="UP001343724"/>
    </source>
</evidence>
<dbReference type="PROSITE" id="PS50943">
    <property type="entry name" value="HTH_CROC1"/>
    <property type="match status" value="1"/>
</dbReference>
<evidence type="ECO:0000259" key="1">
    <source>
        <dbReference type="PROSITE" id="PS50943"/>
    </source>
</evidence>
<dbReference type="InterPro" id="IPR010982">
    <property type="entry name" value="Lambda_DNA-bd_dom_sf"/>
</dbReference>
<evidence type="ECO:0000313" key="2">
    <source>
        <dbReference type="EMBL" id="MEC4293695.1"/>
    </source>
</evidence>
<gene>
    <name evidence="2" type="ORF">VJ920_00015</name>
</gene>
<protein>
    <submittedName>
        <fullName evidence="2">Helix-turn-helix transcriptional regulator</fullName>
    </submittedName>
</protein>
<dbReference type="EMBL" id="JAYMFH010000001">
    <property type="protein sequence ID" value="MEC4293695.1"/>
    <property type="molecule type" value="Genomic_DNA"/>
</dbReference>
<dbReference type="Gene3D" id="1.10.260.40">
    <property type="entry name" value="lambda repressor-like DNA-binding domains"/>
    <property type="match status" value="1"/>
</dbReference>
<dbReference type="CDD" id="cd00093">
    <property type="entry name" value="HTH_XRE"/>
    <property type="match status" value="1"/>
</dbReference>
<organism evidence="2 3">
    <name type="scientific">Adlercreutzia shanghongiae</name>
    <dbReference type="NCBI Taxonomy" id="3111773"/>
    <lineage>
        <taxon>Bacteria</taxon>
        <taxon>Bacillati</taxon>
        <taxon>Actinomycetota</taxon>
        <taxon>Coriobacteriia</taxon>
        <taxon>Eggerthellales</taxon>
        <taxon>Eggerthellaceae</taxon>
        <taxon>Adlercreutzia</taxon>
    </lineage>
</organism>
<reference evidence="2 3" key="1">
    <citation type="submission" date="2024-01" db="EMBL/GenBank/DDBJ databases">
        <title>novel species in genus Adlercreutzia.</title>
        <authorList>
            <person name="Liu X."/>
        </authorList>
    </citation>
    <scope>NUCLEOTIDE SEQUENCE [LARGE SCALE GENOMIC DNA]</scope>
    <source>
        <strain evidence="2 3">R22</strain>
    </source>
</reference>
<accession>A0ABU6IV81</accession>
<proteinExistence type="predicted"/>
<dbReference type="SMART" id="SM00530">
    <property type="entry name" value="HTH_XRE"/>
    <property type="match status" value="1"/>
</dbReference>
<dbReference type="PANTHER" id="PTHR37301">
    <property type="entry name" value="DNA-BINDING PROTEIN-RELATED"/>
    <property type="match status" value="1"/>
</dbReference>
<dbReference type="PANTHER" id="PTHR37301:SF1">
    <property type="entry name" value="DNA-BINDING PROTEIN"/>
    <property type="match status" value="1"/>
</dbReference>
<keyword evidence="3" id="KW-1185">Reference proteome</keyword>
<comment type="caution">
    <text evidence="2">The sequence shown here is derived from an EMBL/GenBank/DDBJ whole genome shotgun (WGS) entry which is preliminary data.</text>
</comment>
<name>A0ABU6IV81_9ACTN</name>
<sequence>MPIIPRLDRVMADRKMSVNELSQRIDISPVNISRMRRGHIKAVRFSTMERICEVLQCQPGDLFEYVSPEPGTEEAMEMDAIINRDIEEPARRPIGAVSRTPVNVAN</sequence>
<feature type="domain" description="HTH cro/C1-type" evidence="1">
    <location>
        <begin position="7"/>
        <end position="62"/>
    </location>
</feature>
<dbReference type="SUPFAM" id="SSF47413">
    <property type="entry name" value="lambda repressor-like DNA-binding domains"/>
    <property type="match status" value="1"/>
</dbReference>
<dbReference type="InterPro" id="IPR001387">
    <property type="entry name" value="Cro/C1-type_HTH"/>
</dbReference>